<feature type="repeat" description="PPR" evidence="3">
    <location>
        <begin position="367"/>
        <end position="401"/>
    </location>
</feature>
<dbReference type="Proteomes" id="UP001604336">
    <property type="component" value="Unassembled WGS sequence"/>
</dbReference>
<dbReference type="NCBIfam" id="TIGR00756">
    <property type="entry name" value="PPR"/>
    <property type="match status" value="5"/>
</dbReference>
<dbReference type="Pfam" id="PF13041">
    <property type="entry name" value="PPR_2"/>
    <property type="match status" value="2"/>
</dbReference>
<gene>
    <name evidence="4" type="ORF">Adt_21048</name>
</gene>
<dbReference type="PANTHER" id="PTHR47941">
    <property type="entry name" value="PENTATRICOPEPTIDE REPEAT-CONTAINING PROTEIN 3, MITOCHONDRIAL"/>
    <property type="match status" value="1"/>
</dbReference>
<comment type="similarity">
    <text evidence="1">Belongs to the PPR family. P subfamily.</text>
</comment>
<evidence type="ECO:0000313" key="4">
    <source>
        <dbReference type="EMBL" id="KAL2505427.1"/>
    </source>
</evidence>
<name>A0ABD1SY99_9LAMI</name>
<comment type="caution">
    <text evidence="4">The sequence shown here is derived from an EMBL/GenBank/DDBJ whole genome shotgun (WGS) entry which is preliminary data.</text>
</comment>
<feature type="repeat" description="PPR" evidence="3">
    <location>
        <begin position="437"/>
        <end position="471"/>
    </location>
</feature>
<organism evidence="4 5">
    <name type="scientific">Abeliophyllum distichum</name>
    <dbReference type="NCBI Taxonomy" id="126358"/>
    <lineage>
        <taxon>Eukaryota</taxon>
        <taxon>Viridiplantae</taxon>
        <taxon>Streptophyta</taxon>
        <taxon>Embryophyta</taxon>
        <taxon>Tracheophyta</taxon>
        <taxon>Spermatophyta</taxon>
        <taxon>Magnoliopsida</taxon>
        <taxon>eudicotyledons</taxon>
        <taxon>Gunneridae</taxon>
        <taxon>Pentapetalae</taxon>
        <taxon>asterids</taxon>
        <taxon>lamiids</taxon>
        <taxon>Lamiales</taxon>
        <taxon>Oleaceae</taxon>
        <taxon>Forsythieae</taxon>
        <taxon>Abeliophyllum</taxon>
    </lineage>
</organism>
<feature type="repeat" description="PPR" evidence="3">
    <location>
        <begin position="402"/>
        <end position="436"/>
    </location>
</feature>
<dbReference type="EMBL" id="JBFOLK010000006">
    <property type="protein sequence ID" value="KAL2505427.1"/>
    <property type="molecule type" value="Genomic_DNA"/>
</dbReference>
<dbReference type="AlphaFoldDB" id="A0ABD1SY99"/>
<evidence type="ECO:0000256" key="3">
    <source>
        <dbReference type="PROSITE-ProRule" id="PRU00708"/>
    </source>
</evidence>
<dbReference type="PROSITE" id="PS51375">
    <property type="entry name" value="PPR"/>
    <property type="match status" value="4"/>
</dbReference>
<sequence>MRRSASEFAIVVSRALIAASNQAIPNCTWAPSLEQTLHRLGCRDSLSPTLVSRVIDPFLLNHHSLALGFFNWASQQPGFCHTSTTYQAILKSLSLSRQYNAIEKLFKEVKAHKIHLSPDVYGSIIGSLISGKKTHLAFLVFSEVFDEMISRGVRLTTLGFGVFIWKFCRNNEFSETLSLLDEVRKVDFLGINGSVIAVLVVHGLCSEGRLSDTVYALEELRKRECKPDFMAYRIVAETMRMMRRVVDVEMVLKKKRKLGVAPRANDYREFIHELISERLICEAKELGEVIVSGNFPIEDDVLNVLIGSVSSIDPFHAVLFLKFMLDTERYPTLLTLSNLSGNLCKYGKTDELVEVYKLLSTKEYFQDLESYNMMVSFLCKAGRVKEAYQVLQEMKKKGLGPDVSSYNSLLEACCREDLVRPAKRLWDEMFSNGCSGNLNSYNILIQRLSEIGQVEDAHRLFCHMMEKGLGPDATTYISLLEGFCQAKNLEMALKVYNQSVQQDVMLANTILSTFNLCLCKEGFFLAASKLLRDRTSDIGYIESHMTLLKYLADAGQLSLAIEHIKWVAGKSHILLHAIQTEVSVALSSSSKPDAMLQLFQALAENGKIPENGSIRNVLKSS</sequence>
<keyword evidence="2" id="KW-0677">Repeat</keyword>
<reference evidence="5" key="1">
    <citation type="submission" date="2024-07" db="EMBL/GenBank/DDBJ databases">
        <title>Two chromosome-level genome assemblies of Korean endemic species Abeliophyllum distichum and Forsythia ovata (Oleaceae).</title>
        <authorList>
            <person name="Jang H."/>
        </authorList>
    </citation>
    <scope>NUCLEOTIDE SEQUENCE [LARGE SCALE GENOMIC DNA]</scope>
</reference>
<accession>A0ABD1SY99</accession>
<dbReference type="InterPro" id="IPR011990">
    <property type="entry name" value="TPR-like_helical_dom_sf"/>
</dbReference>
<evidence type="ECO:0000313" key="5">
    <source>
        <dbReference type="Proteomes" id="UP001604336"/>
    </source>
</evidence>
<dbReference type="Gene3D" id="1.25.40.10">
    <property type="entry name" value="Tetratricopeptide repeat domain"/>
    <property type="match status" value="3"/>
</dbReference>
<dbReference type="InterPro" id="IPR002885">
    <property type="entry name" value="PPR_rpt"/>
</dbReference>
<evidence type="ECO:0000256" key="2">
    <source>
        <dbReference type="ARBA" id="ARBA00022737"/>
    </source>
</evidence>
<feature type="repeat" description="PPR" evidence="3">
    <location>
        <begin position="472"/>
        <end position="506"/>
    </location>
</feature>
<evidence type="ECO:0000256" key="1">
    <source>
        <dbReference type="ARBA" id="ARBA00007626"/>
    </source>
</evidence>
<proteinExistence type="inferred from homology"/>
<keyword evidence="5" id="KW-1185">Reference proteome</keyword>
<protein>
    <submittedName>
        <fullName evidence="4">Pentatricopeptide repeat-containing protein</fullName>
    </submittedName>
</protein>